<gene>
    <name evidence="1" type="ORF">PT974_02844</name>
</gene>
<name>A0ABR0SZ82_9HYPO</name>
<keyword evidence="2" id="KW-1185">Reference proteome</keyword>
<dbReference type="EMBL" id="JAVFKD010000002">
    <property type="protein sequence ID" value="KAK5997483.1"/>
    <property type="molecule type" value="Genomic_DNA"/>
</dbReference>
<organism evidence="1 2">
    <name type="scientific">Cladobotryum mycophilum</name>
    <dbReference type="NCBI Taxonomy" id="491253"/>
    <lineage>
        <taxon>Eukaryota</taxon>
        <taxon>Fungi</taxon>
        <taxon>Dikarya</taxon>
        <taxon>Ascomycota</taxon>
        <taxon>Pezizomycotina</taxon>
        <taxon>Sordariomycetes</taxon>
        <taxon>Hypocreomycetidae</taxon>
        <taxon>Hypocreales</taxon>
        <taxon>Hypocreaceae</taxon>
        <taxon>Cladobotryum</taxon>
    </lineage>
</organism>
<protein>
    <submittedName>
        <fullName evidence="1">Uncharacterized protein</fullName>
    </submittedName>
</protein>
<sequence>MPAQSAAMDLAFNCEGWAYDTGKKNRQRHLVIRLLNTGLSETPCGPQCQLSDLSELPVGRKWSVEALTTTNALRTDLAIVVGELLPLHMLDTSRFRTPKGDEVFSTFQHTIVPTFLQTGIVVRLLDGRDDCLNVVVTGFRGLFNVGKIPEGISKDRIVYYDEWAGRFDSFYATSKIQEGVWNRKLDQYLEKYVREHASSLSKAEQNMRLVGNLIKGRKEFTPDDAKEVIKAFEELYRPWFHNPQCLDFPKVEVKEILQLAKGLREDGLCGRELDEEYYHPFISNFCHAMAVRKHLPDNRSECITKAYRFLKSHMHFFAQSGKVIICGTTCGKKK</sequence>
<comment type="caution">
    <text evidence="1">The sequence shown here is derived from an EMBL/GenBank/DDBJ whole genome shotgun (WGS) entry which is preliminary data.</text>
</comment>
<evidence type="ECO:0000313" key="2">
    <source>
        <dbReference type="Proteomes" id="UP001338125"/>
    </source>
</evidence>
<accession>A0ABR0SZ82</accession>
<reference evidence="1 2" key="1">
    <citation type="submission" date="2024-01" db="EMBL/GenBank/DDBJ databases">
        <title>Complete genome of Cladobotryum mycophilum ATHUM6906.</title>
        <authorList>
            <person name="Christinaki A.C."/>
            <person name="Myridakis A.I."/>
            <person name="Kouvelis V.N."/>
        </authorList>
    </citation>
    <scope>NUCLEOTIDE SEQUENCE [LARGE SCALE GENOMIC DNA]</scope>
    <source>
        <strain evidence="1 2">ATHUM6906</strain>
    </source>
</reference>
<evidence type="ECO:0000313" key="1">
    <source>
        <dbReference type="EMBL" id="KAK5997483.1"/>
    </source>
</evidence>
<dbReference type="Proteomes" id="UP001338125">
    <property type="component" value="Unassembled WGS sequence"/>
</dbReference>
<proteinExistence type="predicted"/>